<feature type="domain" description="ABC transmembrane type-1" evidence="8">
    <location>
        <begin position="102"/>
        <end position="303"/>
    </location>
</feature>
<evidence type="ECO:0000256" key="6">
    <source>
        <dbReference type="ARBA" id="ARBA00023136"/>
    </source>
</evidence>
<dbReference type="AlphaFoldDB" id="A0A1G9LGW2"/>
<comment type="subcellular location">
    <subcellularLocation>
        <location evidence="1 7">Cell membrane</location>
        <topology evidence="1 7">Multi-pass membrane protein</topology>
    </subcellularLocation>
</comment>
<evidence type="ECO:0000313" key="10">
    <source>
        <dbReference type="Proteomes" id="UP000199053"/>
    </source>
</evidence>
<keyword evidence="4 7" id="KW-0812">Transmembrane</keyword>
<evidence type="ECO:0000259" key="8">
    <source>
        <dbReference type="PROSITE" id="PS50928"/>
    </source>
</evidence>
<dbReference type="SUPFAM" id="SSF161098">
    <property type="entry name" value="MetI-like"/>
    <property type="match status" value="1"/>
</dbReference>
<protein>
    <submittedName>
        <fullName evidence="9">Peptide/nickel transport system permease protein</fullName>
    </submittedName>
</protein>
<dbReference type="PROSITE" id="PS50928">
    <property type="entry name" value="ABC_TM1"/>
    <property type="match status" value="1"/>
</dbReference>
<dbReference type="Proteomes" id="UP000199053">
    <property type="component" value="Unassembled WGS sequence"/>
</dbReference>
<gene>
    <name evidence="9" type="ORF">SAMN05660337_3375</name>
</gene>
<evidence type="ECO:0000256" key="2">
    <source>
        <dbReference type="ARBA" id="ARBA00022448"/>
    </source>
</evidence>
<dbReference type="Gene3D" id="1.10.3720.10">
    <property type="entry name" value="MetI-like"/>
    <property type="match status" value="1"/>
</dbReference>
<evidence type="ECO:0000256" key="1">
    <source>
        <dbReference type="ARBA" id="ARBA00004651"/>
    </source>
</evidence>
<dbReference type="Pfam" id="PF00528">
    <property type="entry name" value="BPD_transp_1"/>
    <property type="match status" value="1"/>
</dbReference>
<evidence type="ECO:0000256" key="4">
    <source>
        <dbReference type="ARBA" id="ARBA00022692"/>
    </source>
</evidence>
<dbReference type="EMBL" id="FNGA01000007">
    <property type="protein sequence ID" value="SDL61067.1"/>
    <property type="molecule type" value="Genomic_DNA"/>
</dbReference>
<dbReference type="InterPro" id="IPR045621">
    <property type="entry name" value="BPD_transp_1_N"/>
</dbReference>
<dbReference type="GO" id="GO:0005886">
    <property type="term" value="C:plasma membrane"/>
    <property type="evidence" value="ECO:0007669"/>
    <property type="project" value="UniProtKB-SubCell"/>
</dbReference>
<dbReference type="OrthoDB" id="9778910at2"/>
<feature type="transmembrane region" description="Helical" evidence="7">
    <location>
        <begin position="177"/>
        <end position="198"/>
    </location>
</feature>
<feature type="transmembrane region" description="Helical" evidence="7">
    <location>
        <begin position="7"/>
        <end position="32"/>
    </location>
</feature>
<dbReference type="Pfam" id="PF19300">
    <property type="entry name" value="BPD_transp_1_N"/>
    <property type="match status" value="1"/>
</dbReference>
<dbReference type="InterPro" id="IPR000515">
    <property type="entry name" value="MetI-like"/>
</dbReference>
<dbReference type="CDD" id="cd06261">
    <property type="entry name" value="TM_PBP2"/>
    <property type="match status" value="1"/>
</dbReference>
<sequence length="316" mass="33904">MFIFKSAILRVATLIPVLFGVSVATFLSLAMFPGDPAEIALVHLMETESPPQEAIMQMRDELGYNSSITVQYICWLTRALKGDLGYSIQSGQAVTTEVAQAIIPSLLLASTAILLTALIAIPLGTAAAVHAGKTIDKIALGISLVLSSIPDFFLAVIFIFIFSLHLHLVPVAGYGNWYNLILPAASLALINSSITARLMRTSMLQSLRGKYILTARAKGLSETVIIGRHALKNAFPPVLHYMGAQAGHMVGGAVVVESIFLWPGLGRLLVESVRSRDIFVVQGCILTIGTAYVLIIIITDLLNLLLDPRVEGTANV</sequence>
<dbReference type="GO" id="GO:0055085">
    <property type="term" value="P:transmembrane transport"/>
    <property type="evidence" value="ECO:0007669"/>
    <property type="project" value="InterPro"/>
</dbReference>
<dbReference type="STRING" id="246191.SAMN05660337_3375"/>
<accession>A0A1G9LGW2</accession>
<keyword evidence="10" id="KW-1185">Reference proteome</keyword>
<dbReference type="InterPro" id="IPR035906">
    <property type="entry name" value="MetI-like_sf"/>
</dbReference>
<name>A0A1G9LGW2_9BACT</name>
<keyword evidence="5 7" id="KW-1133">Transmembrane helix</keyword>
<keyword evidence="2 7" id="KW-0813">Transport</keyword>
<dbReference type="PANTHER" id="PTHR43163:SF6">
    <property type="entry name" value="DIPEPTIDE TRANSPORT SYSTEM PERMEASE PROTEIN DPPB-RELATED"/>
    <property type="match status" value="1"/>
</dbReference>
<feature type="transmembrane region" description="Helical" evidence="7">
    <location>
        <begin position="101"/>
        <end position="126"/>
    </location>
</feature>
<feature type="transmembrane region" description="Helical" evidence="7">
    <location>
        <begin position="138"/>
        <end position="165"/>
    </location>
</feature>
<evidence type="ECO:0000313" key="9">
    <source>
        <dbReference type="EMBL" id="SDL61067.1"/>
    </source>
</evidence>
<feature type="transmembrane region" description="Helical" evidence="7">
    <location>
        <begin position="278"/>
        <end position="298"/>
    </location>
</feature>
<dbReference type="PANTHER" id="PTHR43163">
    <property type="entry name" value="DIPEPTIDE TRANSPORT SYSTEM PERMEASE PROTEIN DPPB-RELATED"/>
    <property type="match status" value="1"/>
</dbReference>
<evidence type="ECO:0000256" key="5">
    <source>
        <dbReference type="ARBA" id="ARBA00022989"/>
    </source>
</evidence>
<evidence type="ECO:0000256" key="3">
    <source>
        <dbReference type="ARBA" id="ARBA00022475"/>
    </source>
</evidence>
<organism evidence="9 10">
    <name type="scientific">Maridesulfovibrio ferrireducens</name>
    <dbReference type="NCBI Taxonomy" id="246191"/>
    <lineage>
        <taxon>Bacteria</taxon>
        <taxon>Pseudomonadati</taxon>
        <taxon>Thermodesulfobacteriota</taxon>
        <taxon>Desulfovibrionia</taxon>
        <taxon>Desulfovibrionales</taxon>
        <taxon>Desulfovibrionaceae</taxon>
        <taxon>Maridesulfovibrio</taxon>
    </lineage>
</organism>
<comment type="similarity">
    <text evidence="7">Belongs to the binding-protein-dependent transport system permease family.</text>
</comment>
<keyword evidence="6 7" id="KW-0472">Membrane</keyword>
<proteinExistence type="inferred from homology"/>
<dbReference type="RefSeq" id="WP_092163216.1">
    <property type="nucleotide sequence ID" value="NZ_FNGA01000007.1"/>
</dbReference>
<evidence type="ECO:0000256" key="7">
    <source>
        <dbReference type="RuleBase" id="RU363032"/>
    </source>
</evidence>
<keyword evidence="3" id="KW-1003">Cell membrane</keyword>
<reference evidence="10" key="1">
    <citation type="submission" date="2016-10" db="EMBL/GenBank/DDBJ databases">
        <authorList>
            <person name="Varghese N."/>
            <person name="Submissions S."/>
        </authorList>
    </citation>
    <scope>NUCLEOTIDE SEQUENCE [LARGE SCALE GENOMIC DNA]</scope>
    <source>
        <strain evidence="10">DSM 16995</strain>
    </source>
</reference>